<dbReference type="Gene3D" id="3.40.50.300">
    <property type="entry name" value="P-loop containing nucleotide triphosphate hydrolases"/>
    <property type="match status" value="1"/>
</dbReference>
<evidence type="ECO:0000256" key="1">
    <source>
        <dbReference type="ARBA" id="ARBA00008314"/>
    </source>
</evidence>
<evidence type="ECO:0000259" key="21">
    <source>
        <dbReference type="PROSITE" id="PS51126"/>
    </source>
</evidence>
<feature type="region of interest" description="Actin-binding" evidence="18">
    <location>
        <begin position="927"/>
        <end position="949"/>
    </location>
</feature>
<dbReference type="GO" id="GO:0005524">
    <property type="term" value="F:ATP binding"/>
    <property type="evidence" value="ECO:0007669"/>
    <property type="project" value="UniProtKB-UniRule"/>
</dbReference>
<dbReference type="GO" id="GO:0010255">
    <property type="term" value="P:glucose mediated signaling pathway"/>
    <property type="evidence" value="ECO:0007669"/>
    <property type="project" value="UniProtKB-ARBA"/>
</dbReference>
<evidence type="ECO:0000256" key="11">
    <source>
        <dbReference type="ARBA" id="ARBA00023134"/>
    </source>
</evidence>
<name>A0A9N8WPN2_9GLOM</name>
<dbReference type="PANTHER" id="PTHR13140:SF706">
    <property type="entry name" value="DILUTE CLASS UNCONVENTIONAL MYOSIN, ISOFORM C"/>
    <property type="match status" value="1"/>
</dbReference>
<evidence type="ECO:0000256" key="16">
    <source>
        <dbReference type="PIRSR" id="PIRSR601019-1"/>
    </source>
</evidence>
<dbReference type="InterPro" id="IPR000048">
    <property type="entry name" value="IQ_motif_EF-hand-BS"/>
</dbReference>
<dbReference type="Pfam" id="PF00612">
    <property type="entry name" value="IQ"/>
    <property type="match status" value="2"/>
</dbReference>
<dbReference type="FunFam" id="3.40.50.300:FF:000692">
    <property type="entry name" value="Guanine nucleotide-binding protein subunit alpha"/>
    <property type="match status" value="1"/>
</dbReference>
<evidence type="ECO:0000256" key="3">
    <source>
        <dbReference type="ARBA" id="ARBA00022723"/>
    </source>
</evidence>
<protein>
    <submittedName>
        <fullName evidence="23">5013_t:CDS:1</fullName>
    </submittedName>
</protein>
<keyword evidence="24" id="KW-1185">Reference proteome</keyword>
<evidence type="ECO:0000256" key="19">
    <source>
        <dbReference type="SAM" id="Coils"/>
    </source>
</evidence>
<keyword evidence="8" id="KW-0112">Calmodulin-binding</keyword>
<dbReference type="InterPro" id="IPR002710">
    <property type="entry name" value="Dilute_dom"/>
</dbReference>
<evidence type="ECO:0000256" key="9">
    <source>
        <dbReference type="ARBA" id="ARBA00023054"/>
    </source>
</evidence>
<dbReference type="PRINTS" id="PR00193">
    <property type="entry name" value="MYOSINHEAVY"/>
</dbReference>
<dbReference type="Pfam" id="PF00503">
    <property type="entry name" value="G-alpha"/>
    <property type="match status" value="1"/>
</dbReference>
<keyword evidence="6 18" id="KW-0067">ATP-binding</keyword>
<dbReference type="OrthoDB" id="6108017at2759"/>
<dbReference type="InterPro" id="IPR001019">
    <property type="entry name" value="Gprotein_alpha_su"/>
</dbReference>
<evidence type="ECO:0000256" key="2">
    <source>
        <dbReference type="ARBA" id="ARBA00022707"/>
    </source>
</evidence>
<dbReference type="SMART" id="SM01132">
    <property type="entry name" value="DIL"/>
    <property type="match status" value="1"/>
</dbReference>
<keyword evidence="15" id="KW-0807">Transducer</keyword>
<keyword evidence="12" id="KW-0564">Palmitate</keyword>
<feature type="coiled-coil region" evidence="19">
    <location>
        <begin position="1213"/>
        <end position="1268"/>
    </location>
</feature>
<dbReference type="GO" id="GO:0016020">
    <property type="term" value="C:membrane"/>
    <property type="evidence" value="ECO:0007669"/>
    <property type="project" value="TreeGrafter"/>
</dbReference>
<dbReference type="Gene3D" id="1.20.120.720">
    <property type="entry name" value="Myosin VI head, motor domain, U50 subdomain"/>
    <property type="match status" value="1"/>
</dbReference>
<evidence type="ECO:0000256" key="20">
    <source>
        <dbReference type="SAM" id="MobiDB-lite"/>
    </source>
</evidence>
<dbReference type="PROSITE" id="PS50096">
    <property type="entry name" value="IQ"/>
    <property type="match status" value="4"/>
</dbReference>
<keyword evidence="3 17" id="KW-0479">Metal-binding</keyword>
<dbReference type="PROSITE" id="PS51126">
    <property type="entry name" value="DILUTE"/>
    <property type="match status" value="1"/>
</dbReference>
<evidence type="ECO:0000256" key="18">
    <source>
        <dbReference type="PROSITE-ProRule" id="PRU00782"/>
    </source>
</evidence>
<comment type="similarity">
    <text evidence="1 18">Belongs to the TRAFAC class myosin-kinesin ATPase superfamily. Myosin family.</text>
</comment>
<dbReference type="GO" id="GO:0005516">
    <property type="term" value="F:calmodulin binding"/>
    <property type="evidence" value="ECO:0007669"/>
    <property type="project" value="UniProtKB-KW"/>
</dbReference>
<evidence type="ECO:0000313" key="23">
    <source>
        <dbReference type="EMBL" id="CAG8492414.1"/>
    </source>
</evidence>
<reference evidence="23" key="1">
    <citation type="submission" date="2021-06" db="EMBL/GenBank/DDBJ databases">
        <authorList>
            <person name="Kallberg Y."/>
            <person name="Tangrot J."/>
            <person name="Rosling A."/>
        </authorList>
    </citation>
    <scope>NUCLEOTIDE SEQUENCE</scope>
    <source>
        <strain evidence="23">BR232B</strain>
    </source>
</reference>
<dbReference type="Gene3D" id="1.20.5.190">
    <property type="match status" value="2"/>
</dbReference>
<keyword evidence="11 16" id="KW-0342">GTP-binding</keyword>
<dbReference type="FunFam" id="3.40.50.300:FF:000181">
    <property type="entry name" value="Guanine nucleotide-binding protein subunit alpha"/>
    <property type="match status" value="1"/>
</dbReference>
<feature type="domain" description="Dilute" evidence="21">
    <location>
        <begin position="1519"/>
        <end position="1797"/>
    </location>
</feature>
<evidence type="ECO:0000256" key="6">
    <source>
        <dbReference type="ARBA" id="ARBA00022840"/>
    </source>
</evidence>
<dbReference type="PANTHER" id="PTHR13140">
    <property type="entry name" value="MYOSIN"/>
    <property type="match status" value="1"/>
</dbReference>
<dbReference type="GO" id="GO:0051015">
    <property type="term" value="F:actin filament binding"/>
    <property type="evidence" value="ECO:0007669"/>
    <property type="project" value="TreeGrafter"/>
</dbReference>
<keyword evidence="12" id="KW-0449">Lipoprotein</keyword>
<dbReference type="InterPro" id="IPR036961">
    <property type="entry name" value="Kinesin_motor_dom_sf"/>
</dbReference>
<dbReference type="Gene3D" id="3.40.850.10">
    <property type="entry name" value="Kinesin motor domain"/>
    <property type="match status" value="1"/>
</dbReference>
<sequence length="1835" mass="210776">MGVCLSAEEKAARTRSYQIDRQIEEDSRRFKKECKILLLGSGESGKSTIVKQMKIIHQNGYTQEELLLYRITVYKNLIDCAQDITKALRKFRLEPKNPMNKTNIQSILEYQVESDPHFQLSPEIVEAIHSIWQDLIIPEVLEKQSQFYLMDSAPYFFEEVRRIGSSNYIPNEADVLRARTKTTGITETRFNMGQLSIHMFDVGGQRSERKKWIHCFEAVTSIIFCVALSEYDQVLLEESNQNRMAESLVLFESVINSRWFLRTSIILFLNKIDLFRAKLPRVPLENYFPEYSGGPDINKAAKYILWRFTQTNRARLNIYPHLTQATDTSNEVDINTTTTDAKLPPLRNPPMLEAVDDLTSLSYLNEPAVLHTIRTRYYQRTIYTYSGIVLIATNPFQPVSLYSQDVIQAYSGKRPGELEPHVFAIAEDAYRCMIRDQENQTIVVSGESGAGKTQSAKYIMRYFASVDDKERPIRKKVANSGSGMSEVEEQILATNPIMESFGNAKTTRNDNSSRFGKYLEIQFDSSTNIIGAKIRTYLLERSRLVYQPEAERNYHIFYQLCAGAPPSEKKNLDLGDHTQFHYLRQGGQGVIQGVNDKEEFGITQKALSIVGITIETQWQIFKLCAALLHIGNIHITSLRDKSMVSESDSALITATKLLGINRSEFAKWIVKKQISTRNEKIVTDLNAQQATVVRDSVAKYIYANLFDWLVNVVNESLSGEEVAKNLSTFIGVLDIYGFEHFKKNSFEQFCINYANEKLQQQFNQHVFKLEQEDYVREQINWTFIEFSDNQPCIDMIEGKIGILSLLDEDSRMPGGTDAGWCTKLYQNFNTPQYKKYFQKPRFSNSAFTVSHYAHDVTYDVEGFLEKNRDTVPDEHLNLLKSTEFDFLEDVLTKGSAVLAPAAKPADGKRSSVISKKPTLGTIFKASLISLMETISSTNVHYIRCIKPNEAKVAWEFEPQMVLSQLRACGVLETIRISCAGYPSRLTFDELVQRYYMLIHSDKWSLETRKFCSMILDSSIKEQDKYQMGITKIFFRAGIVAFLEKLRQDRLNECVTLMQKNMLRHMHQKRYRALLSAIVKTQALCRKRLAMKERERLRREKGAITIQKNWRSHKQRQRYISTKSVILKMQTVGRGALARRKYEALRREAAAIKIQKVYRGCVARRQYKDTLKHIIYIQSCLRRRMARAELKKLKIEARSATHYKEISYRLENKVIELTQSLEQKIKENKTLETRNSNLEAQARTWADRKEKLELENKALKRETEMATVSISGFKTLQEENQTIEARYRTSLEKIKSQDTQIENLTNDLNKKDDEVAKLRATVTKYKGTEDPATVLALKQEIAALREQLTKLKTARGTSPPPPQQRLENGFLTAASTSLKPPSTKRRGRRHSSAESWGPNEIAKQKPKTSLDLATAEAKKGGLRPVSVSYMQPVPKLRSGGRIHLPGTEEPEEEVMKLLEDEDTLDEEVINGLITLLKIPLPSLQNPPHRKEILFPARLISLLAQQMWKFGFIKESERLFANVMKTIQSHVMDTQGEDAILPGAYWLSNVHELLSFATAAENDMLAGVNPAADSHGRVFEWHDYERLVSIVKHDLESLEYNIYHTWMKELKKRLYKMVIPAVVESQSLPGFITTEGRLFTKFIGGQTSPAFSMDDLLNFLNKVWKAMKSYYVEMTVIQQVVTELLKLIGVTSFNDLLMRRNFCSWKRAMQIQYNMTRIEEWCKSHEMPEGTLQLEHLMQATKLLQLKKASLSDIEIIYDVCWILTPTQIQKLISHYFVADYENPISPEILKAVASRVVANDKNDILLLDTTPLEDSGPFEVPAPRQAVVPENYMPAW</sequence>
<keyword evidence="14 18" id="KW-0009">Actin-binding</keyword>
<organism evidence="23 24">
    <name type="scientific">Paraglomus brasilianum</name>
    <dbReference type="NCBI Taxonomy" id="144538"/>
    <lineage>
        <taxon>Eukaryota</taxon>
        <taxon>Fungi</taxon>
        <taxon>Fungi incertae sedis</taxon>
        <taxon>Mucoromycota</taxon>
        <taxon>Glomeromycotina</taxon>
        <taxon>Glomeromycetes</taxon>
        <taxon>Paraglomerales</taxon>
        <taxon>Paraglomeraceae</taxon>
        <taxon>Paraglomus</taxon>
    </lineage>
</organism>
<dbReference type="Gene3D" id="1.20.5.4820">
    <property type="match status" value="1"/>
</dbReference>
<dbReference type="GO" id="GO:0032502">
    <property type="term" value="P:developmental process"/>
    <property type="evidence" value="ECO:0007669"/>
    <property type="project" value="UniProtKB-ARBA"/>
</dbReference>
<dbReference type="GO" id="GO:0016459">
    <property type="term" value="C:myosin complex"/>
    <property type="evidence" value="ECO:0007669"/>
    <property type="project" value="UniProtKB-KW"/>
</dbReference>
<evidence type="ECO:0000256" key="5">
    <source>
        <dbReference type="ARBA" id="ARBA00022741"/>
    </source>
</evidence>
<evidence type="ECO:0000256" key="13">
    <source>
        <dbReference type="ARBA" id="ARBA00023175"/>
    </source>
</evidence>
<evidence type="ECO:0000256" key="7">
    <source>
        <dbReference type="ARBA" id="ARBA00022842"/>
    </source>
</evidence>
<evidence type="ECO:0000256" key="12">
    <source>
        <dbReference type="ARBA" id="ARBA00023139"/>
    </source>
</evidence>
<feature type="binding site" evidence="18">
    <location>
        <begin position="446"/>
        <end position="453"/>
    </location>
    <ligand>
        <name>ATP</name>
        <dbReference type="ChEBI" id="CHEBI:30616"/>
    </ligand>
</feature>
<dbReference type="GO" id="GO:0005737">
    <property type="term" value="C:cytoplasm"/>
    <property type="evidence" value="ECO:0007669"/>
    <property type="project" value="TreeGrafter"/>
</dbReference>
<keyword evidence="10 18" id="KW-0518">Myosin</keyword>
<proteinExistence type="inferred from homology"/>
<dbReference type="PROSITE" id="PS51882">
    <property type="entry name" value="G_ALPHA"/>
    <property type="match status" value="1"/>
</dbReference>
<dbReference type="CDD" id="cd00066">
    <property type="entry name" value="G-alpha"/>
    <property type="match status" value="1"/>
</dbReference>
<dbReference type="CDD" id="cd23767">
    <property type="entry name" value="IQCD"/>
    <property type="match status" value="2"/>
</dbReference>
<dbReference type="InterPro" id="IPR036103">
    <property type="entry name" value="MYSc_Myo5"/>
</dbReference>
<evidence type="ECO:0000256" key="17">
    <source>
        <dbReference type="PIRSR" id="PIRSR601019-2"/>
    </source>
</evidence>
<evidence type="ECO:0000256" key="10">
    <source>
        <dbReference type="ARBA" id="ARBA00023123"/>
    </source>
</evidence>
<evidence type="ECO:0000256" key="4">
    <source>
        <dbReference type="ARBA" id="ARBA00022737"/>
    </source>
</evidence>
<dbReference type="GO" id="GO:0007189">
    <property type="term" value="P:adenylate cyclase-activating G protein-coupled receptor signaling pathway"/>
    <property type="evidence" value="ECO:0007669"/>
    <property type="project" value="UniProtKB-ARBA"/>
</dbReference>
<dbReference type="Proteomes" id="UP000789739">
    <property type="component" value="Unassembled WGS sequence"/>
</dbReference>
<feature type="region of interest" description="Disordered" evidence="20">
    <location>
        <begin position="1351"/>
        <end position="1408"/>
    </location>
</feature>
<dbReference type="Pfam" id="PF00063">
    <property type="entry name" value="Myosin_head"/>
    <property type="match status" value="1"/>
</dbReference>
<dbReference type="SMART" id="SM00275">
    <property type="entry name" value="G_alpha"/>
    <property type="match status" value="1"/>
</dbReference>
<feature type="binding site" evidence="17">
    <location>
        <position position="47"/>
    </location>
    <ligand>
        <name>Mg(2+)</name>
        <dbReference type="ChEBI" id="CHEBI:18420"/>
    </ligand>
</feature>
<dbReference type="CDD" id="cd15480">
    <property type="entry name" value="fMyo2p_CBD"/>
    <property type="match status" value="1"/>
</dbReference>
<evidence type="ECO:0000256" key="15">
    <source>
        <dbReference type="ARBA" id="ARBA00023224"/>
    </source>
</evidence>
<dbReference type="Gene3D" id="1.20.58.530">
    <property type="match status" value="1"/>
</dbReference>
<keyword evidence="13 18" id="KW-0505">Motor protein</keyword>
<dbReference type="SUPFAM" id="SSF47895">
    <property type="entry name" value="Transducin (alpha subunit), insertion domain"/>
    <property type="match status" value="1"/>
</dbReference>
<feature type="domain" description="Myosin motor" evidence="22">
    <location>
        <begin position="353"/>
        <end position="1047"/>
    </location>
</feature>
<evidence type="ECO:0000259" key="22">
    <source>
        <dbReference type="PROSITE" id="PS51456"/>
    </source>
</evidence>
<dbReference type="GO" id="GO:0003924">
    <property type="term" value="F:GTPase activity"/>
    <property type="evidence" value="ECO:0007669"/>
    <property type="project" value="InterPro"/>
</dbReference>
<accession>A0A9N8WPN2</accession>
<dbReference type="Gene3D" id="1.10.10.820">
    <property type="match status" value="1"/>
</dbReference>
<dbReference type="GO" id="GO:0007015">
    <property type="term" value="P:actin filament organization"/>
    <property type="evidence" value="ECO:0007669"/>
    <property type="project" value="TreeGrafter"/>
</dbReference>
<dbReference type="Pfam" id="PF01843">
    <property type="entry name" value="DIL"/>
    <property type="match status" value="1"/>
</dbReference>
<dbReference type="Gene3D" id="1.10.400.10">
    <property type="entry name" value="GI Alpha 1, domain 2-like"/>
    <property type="match status" value="1"/>
</dbReference>
<evidence type="ECO:0000256" key="8">
    <source>
        <dbReference type="ARBA" id="ARBA00022860"/>
    </source>
</evidence>
<dbReference type="SUPFAM" id="SSF52540">
    <property type="entry name" value="P-loop containing nucleoside triphosphate hydrolases"/>
    <property type="match status" value="3"/>
</dbReference>
<keyword evidence="5 16" id="KW-0547">Nucleotide-binding</keyword>
<feature type="binding site" evidence="17">
    <location>
        <position position="182"/>
    </location>
    <ligand>
        <name>Mg(2+)</name>
        <dbReference type="ChEBI" id="CHEBI:18420"/>
    </ligand>
</feature>
<dbReference type="InterPro" id="IPR027417">
    <property type="entry name" value="P-loop_NTPase"/>
</dbReference>
<dbReference type="InterPro" id="IPR011025">
    <property type="entry name" value="GproteinA_insert"/>
</dbReference>
<dbReference type="GO" id="GO:0005525">
    <property type="term" value="F:GTP binding"/>
    <property type="evidence" value="ECO:0007669"/>
    <property type="project" value="UniProtKB-KW"/>
</dbReference>
<dbReference type="GO" id="GO:0031683">
    <property type="term" value="F:G-protein beta/gamma-subunit complex binding"/>
    <property type="evidence" value="ECO:0007669"/>
    <property type="project" value="InterPro"/>
</dbReference>
<feature type="binding site" evidence="16">
    <location>
        <begin position="151"/>
        <end position="152"/>
    </location>
    <ligand>
        <name>GTP</name>
        <dbReference type="ChEBI" id="CHEBI:37565"/>
    </ligand>
</feature>
<feature type="binding site" evidence="16">
    <location>
        <begin position="201"/>
        <end position="205"/>
    </location>
    <ligand>
        <name>GTP</name>
        <dbReference type="ChEBI" id="CHEBI:37565"/>
    </ligand>
</feature>
<feature type="binding site" evidence="16">
    <location>
        <begin position="176"/>
        <end position="182"/>
    </location>
    <ligand>
        <name>GTP</name>
        <dbReference type="ChEBI" id="CHEBI:37565"/>
    </ligand>
</feature>
<dbReference type="FunFam" id="1.10.10.820:FF:000001">
    <property type="entry name" value="Myosin heavy chain"/>
    <property type="match status" value="1"/>
</dbReference>
<dbReference type="GO" id="GO:0046872">
    <property type="term" value="F:metal ion binding"/>
    <property type="evidence" value="ECO:0007669"/>
    <property type="project" value="UniProtKB-KW"/>
</dbReference>
<dbReference type="EMBL" id="CAJVPI010000163">
    <property type="protein sequence ID" value="CAG8492414.1"/>
    <property type="molecule type" value="Genomic_DNA"/>
</dbReference>
<keyword evidence="7 17" id="KW-0460">Magnesium</keyword>
<dbReference type="CDD" id="cd01380">
    <property type="entry name" value="MYSc_Myo5"/>
    <property type="match status" value="1"/>
</dbReference>
<dbReference type="SMART" id="SM00015">
    <property type="entry name" value="IQ"/>
    <property type="match status" value="5"/>
</dbReference>
<feature type="binding site" evidence="16">
    <location>
        <begin position="270"/>
        <end position="273"/>
    </location>
    <ligand>
        <name>GTP</name>
        <dbReference type="ChEBI" id="CHEBI:37565"/>
    </ligand>
</feature>
<feature type="binding site" evidence="16">
    <location>
        <begin position="43"/>
        <end position="48"/>
    </location>
    <ligand>
        <name>GTP</name>
        <dbReference type="ChEBI" id="CHEBI:37565"/>
    </ligand>
</feature>
<keyword evidence="4" id="KW-0677">Repeat</keyword>
<dbReference type="InterPro" id="IPR046943">
    <property type="entry name" value="Fungal_Myo2/2A_CBD"/>
</dbReference>
<keyword evidence="9 19" id="KW-0175">Coiled coil</keyword>
<gene>
    <name evidence="23" type="ORF">PBRASI_LOCUS2177</name>
</gene>
<keyword evidence="2" id="KW-0519">Myristate</keyword>
<comment type="caution">
    <text evidence="23">The sequence shown here is derived from an EMBL/GenBank/DDBJ whole genome shotgun (WGS) entry which is preliminary data.</text>
</comment>
<dbReference type="GO" id="GO:0000146">
    <property type="term" value="F:microfilament motor activity"/>
    <property type="evidence" value="ECO:0007669"/>
    <property type="project" value="TreeGrafter"/>
</dbReference>
<dbReference type="FunFam" id="1.20.5.190:FF:000001">
    <property type="entry name" value="unconventional myosin-Va"/>
    <property type="match status" value="1"/>
</dbReference>
<evidence type="ECO:0000256" key="14">
    <source>
        <dbReference type="ARBA" id="ARBA00023203"/>
    </source>
</evidence>
<dbReference type="SMART" id="SM00242">
    <property type="entry name" value="MYSc"/>
    <property type="match status" value="1"/>
</dbReference>
<dbReference type="PROSITE" id="PS51456">
    <property type="entry name" value="MYOSIN_MOTOR"/>
    <property type="match status" value="1"/>
</dbReference>
<dbReference type="FunFam" id="1.10.400.10:FF:000007">
    <property type="entry name" value="Guanine nucleotide-binding protein subunit alpha"/>
    <property type="match status" value="1"/>
</dbReference>
<feature type="binding site" evidence="16">
    <location>
        <position position="325"/>
    </location>
    <ligand>
        <name>GTP</name>
        <dbReference type="ChEBI" id="CHEBI:37565"/>
    </ligand>
</feature>
<dbReference type="InterPro" id="IPR001609">
    <property type="entry name" value="Myosin_head_motor_dom-like"/>
</dbReference>
<evidence type="ECO:0000313" key="24">
    <source>
        <dbReference type="Proteomes" id="UP000789739"/>
    </source>
</evidence>